<dbReference type="InterPro" id="IPR005604">
    <property type="entry name" value="Phage_T7_tail_fibre-like_N"/>
</dbReference>
<keyword evidence="6" id="KW-1185">Reference proteome</keyword>
<dbReference type="RefSeq" id="YP_009125741.1">
    <property type="nucleotide sequence ID" value="NC_026602.1"/>
</dbReference>
<keyword evidence="2" id="KW-1227">Viral tail protein</keyword>
<evidence type="ECO:0000256" key="1">
    <source>
        <dbReference type="ARBA" id="ARBA00004328"/>
    </source>
</evidence>
<dbReference type="Proteomes" id="UP000030229">
    <property type="component" value="Segment"/>
</dbReference>
<dbReference type="EMBL" id="LN610574">
    <property type="protein sequence ID" value="CEF89304.1"/>
    <property type="molecule type" value="Genomic_DNA"/>
</dbReference>
<sequence length="251" mass="28340">MARFKNPETIHVADGVEAVFSLDFPFLRREDVFVQVDKILVTDYTWVDDTNIQLAVVPKKDQEVRIFRDTPAQVPDTQFSQGIPFLPRYIDANNKQLLYAVQEGINTANLALDGVLDAIRIAEEARRLAQEALDAANEALRRALGFAEIRTVTEDSDIDPSWRGYWNRCITADKPLTLTMQMEDPDAPWVEFSEVHFEQAGVRDLNIVAGPGVTINRLQNTSMQLYGENGVCTLKRLGANHWIVFGAMEDE</sequence>
<dbReference type="GO" id="GO:0098015">
    <property type="term" value="C:virus tail"/>
    <property type="evidence" value="ECO:0007669"/>
    <property type="project" value="UniProtKB-KW"/>
</dbReference>
<evidence type="ECO:0000313" key="6">
    <source>
        <dbReference type="Proteomes" id="UP000030229"/>
    </source>
</evidence>
<organism evidence="5 6">
    <name type="scientific">Pseudomonas phage vB_PaeP_PAO1_Ab05</name>
    <dbReference type="NCBI Taxonomy" id="1548902"/>
    <lineage>
        <taxon>Viruses</taxon>
        <taxon>Duplodnaviria</taxon>
        <taxon>Heunggongvirae</taxon>
        <taxon>Uroviricota</taxon>
        <taxon>Caudoviricetes</taxon>
        <taxon>Autographivirales</taxon>
        <taxon>Autoscriptoviridae</taxon>
        <taxon>Krylovirinae</taxon>
        <taxon>Phikmvvirus</taxon>
        <taxon>Phikmvvirus Ab05</taxon>
    </lineage>
</organism>
<dbReference type="KEGG" id="vg:23680643"/>
<evidence type="ECO:0000256" key="2">
    <source>
        <dbReference type="ARBA" id="ARBA00022732"/>
    </source>
</evidence>
<dbReference type="GeneID" id="23680643"/>
<dbReference type="OrthoDB" id="6813at10239"/>
<name>A0A0A1IW89_9CAUD</name>
<gene>
    <name evidence="5" type="primary">ORF43</name>
</gene>
<evidence type="ECO:0000259" key="4">
    <source>
        <dbReference type="Pfam" id="PF03906"/>
    </source>
</evidence>
<proteinExistence type="predicted"/>
<comment type="subcellular location">
    <subcellularLocation>
        <location evidence="1">Virion</location>
    </subcellularLocation>
</comment>
<reference evidence="5 6" key="1">
    <citation type="journal article" date="2015" name="PLoS ONE">
        <title>Investigation of a Large Collection of Pseudomonas aeruginosa Bacteriophages Collected from a Single Environmental Source in Abidjan, Cote d'Ivoire.</title>
        <authorList>
            <person name="Essoh C."/>
            <person name="Latino L."/>
            <person name="Midoux C."/>
            <person name="Blouin Y."/>
            <person name="Loukou G."/>
            <person name="Nguetta S.P."/>
            <person name="Lathro S."/>
            <person name="Cablanmian A."/>
            <person name="Kouassi A.K."/>
            <person name="Vergnaud G."/>
            <person name="Pourcel C."/>
        </authorList>
    </citation>
    <scope>NUCLEOTIDE SEQUENCE [LARGE SCALE GENOMIC DNA]</scope>
    <source>
        <strain evidence="5">Ab05</strain>
    </source>
</reference>
<protein>
    <submittedName>
        <fullName evidence="5">Putative tail fiber protein</fullName>
    </submittedName>
</protein>
<keyword evidence="3" id="KW-0946">Virion</keyword>
<dbReference type="Pfam" id="PF03906">
    <property type="entry name" value="Phage_T7_tail"/>
    <property type="match status" value="1"/>
</dbReference>
<evidence type="ECO:0000256" key="3">
    <source>
        <dbReference type="ARBA" id="ARBA00022844"/>
    </source>
</evidence>
<feature type="domain" description="Bacteriophage T7 tail fibre protein-like N-terminal" evidence="4">
    <location>
        <begin position="12"/>
        <end position="117"/>
    </location>
</feature>
<accession>A0A0A1IW89</accession>
<evidence type="ECO:0000313" key="5">
    <source>
        <dbReference type="EMBL" id="CEF89304.1"/>
    </source>
</evidence>